<comment type="caution">
    <text evidence="1">The sequence shown here is derived from an EMBL/GenBank/DDBJ whole genome shotgun (WGS) entry which is preliminary data.</text>
</comment>
<dbReference type="EMBL" id="JBBPBN010000369">
    <property type="protein sequence ID" value="KAK8487984.1"/>
    <property type="molecule type" value="Genomic_DNA"/>
</dbReference>
<reference evidence="1 2" key="1">
    <citation type="journal article" date="2024" name="G3 (Bethesda)">
        <title>Genome assembly of Hibiscus sabdariffa L. provides insights into metabolisms of medicinal natural products.</title>
        <authorList>
            <person name="Kim T."/>
        </authorList>
    </citation>
    <scope>NUCLEOTIDE SEQUENCE [LARGE SCALE GENOMIC DNA]</scope>
    <source>
        <strain evidence="1">TK-2024</strain>
        <tissue evidence="1">Old leaves</tissue>
    </source>
</reference>
<protein>
    <submittedName>
        <fullName evidence="1">Uncharacterized protein</fullName>
    </submittedName>
</protein>
<organism evidence="1 2">
    <name type="scientific">Hibiscus sabdariffa</name>
    <name type="common">roselle</name>
    <dbReference type="NCBI Taxonomy" id="183260"/>
    <lineage>
        <taxon>Eukaryota</taxon>
        <taxon>Viridiplantae</taxon>
        <taxon>Streptophyta</taxon>
        <taxon>Embryophyta</taxon>
        <taxon>Tracheophyta</taxon>
        <taxon>Spermatophyta</taxon>
        <taxon>Magnoliopsida</taxon>
        <taxon>eudicotyledons</taxon>
        <taxon>Gunneridae</taxon>
        <taxon>Pentapetalae</taxon>
        <taxon>rosids</taxon>
        <taxon>malvids</taxon>
        <taxon>Malvales</taxon>
        <taxon>Malvaceae</taxon>
        <taxon>Malvoideae</taxon>
        <taxon>Hibiscus</taxon>
    </lineage>
</organism>
<name>A0ABR2A4K5_9ROSI</name>
<proteinExistence type="predicted"/>
<sequence length="130" mass="14185">MSNATKNYVLSLLDSNMLIVASVETPTAHRSCDMLRQMSLMMSAWVKCHIPIGQSGSEGRAKGGEFEEESTIGVYARAALHDESSGDKGDEVEYFLALQTGLLGCLGFNPDMHKFSRGVGSLKKEKLGRR</sequence>
<keyword evidence="2" id="KW-1185">Reference proteome</keyword>
<dbReference type="Proteomes" id="UP001396334">
    <property type="component" value="Unassembled WGS sequence"/>
</dbReference>
<evidence type="ECO:0000313" key="1">
    <source>
        <dbReference type="EMBL" id="KAK8487984.1"/>
    </source>
</evidence>
<gene>
    <name evidence="1" type="ORF">V6N11_081494</name>
</gene>
<accession>A0ABR2A4K5</accession>
<evidence type="ECO:0000313" key="2">
    <source>
        <dbReference type="Proteomes" id="UP001396334"/>
    </source>
</evidence>